<name>A0A8J5LWD4_9STRA</name>
<sequence>MSTSCYKAELVKLMSLKDDKKYDAGCNFTTEELLCTTMNKRAYGDPEPNEDIRPIHIRSSTLEFAKKAISAFLPRLKTKALPSLQPTITLSSAQSPARISVAHLSKRPKDLFELWHEYQFGCSGLKPAEELTPVERGANKFACSRRKVFWDVITQLVHSGYTSDAAKDKVYQVYGRQLSVSSILVSLRADHWRGGHPSLR</sequence>
<evidence type="ECO:0000313" key="1">
    <source>
        <dbReference type="EMBL" id="KAG6946169.1"/>
    </source>
</evidence>
<dbReference type="AlphaFoldDB" id="A0A8J5LWD4"/>
<evidence type="ECO:0000313" key="2">
    <source>
        <dbReference type="Proteomes" id="UP000709295"/>
    </source>
</evidence>
<gene>
    <name evidence="1" type="ORF">JG688_00016178</name>
</gene>
<protein>
    <submittedName>
        <fullName evidence="1">Uncharacterized protein</fullName>
    </submittedName>
</protein>
<organism evidence="1 2">
    <name type="scientific">Phytophthora aleatoria</name>
    <dbReference type="NCBI Taxonomy" id="2496075"/>
    <lineage>
        <taxon>Eukaryota</taxon>
        <taxon>Sar</taxon>
        <taxon>Stramenopiles</taxon>
        <taxon>Oomycota</taxon>
        <taxon>Peronosporomycetes</taxon>
        <taxon>Peronosporales</taxon>
        <taxon>Peronosporaceae</taxon>
        <taxon>Phytophthora</taxon>
    </lineage>
</organism>
<dbReference type="EMBL" id="JAENGY010001933">
    <property type="protein sequence ID" value="KAG6946169.1"/>
    <property type="molecule type" value="Genomic_DNA"/>
</dbReference>
<keyword evidence="2" id="KW-1185">Reference proteome</keyword>
<proteinExistence type="predicted"/>
<comment type="caution">
    <text evidence="1">The sequence shown here is derived from an EMBL/GenBank/DDBJ whole genome shotgun (WGS) entry which is preliminary data.</text>
</comment>
<accession>A0A8J5LWD4</accession>
<dbReference type="Proteomes" id="UP000709295">
    <property type="component" value="Unassembled WGS sequence"/>
</dbReference>
<reference evidence="1" key="1">
    <citation type="submission" date="2021-01" db="EMBL/GenBank/DDBJ databases">
        <title>Phytophthora aleatoria, a newly-described species from Pinus radiata is distinct from Phytophthora cactorum isolates based on comparative genomics.</title>
        <authorList>
            <person name="Mcdougal R."/>
            <person name="Panda P."/>
            <person name="Williams N."/>
            <person name="Studholme D.J."/>
        </authorList>
    </citation>
    <scope>NUCLEOTIDE SEQUENCE</scope>
    <source>
        <strain evidence="1">NZFS 4037</strain>
    </source>
</reference>